<organism evidence="1 2">
    <name type="scientific">Aliiruegeria lutimaris</name>
    <dbReference type="NCBI Taxonomy" id="571298"/>
    <lineage>
        <taxon>Bacteria</taxon>
        <taxon>Pseudomonadati</taxon>
        <taxon>Pseudomonadota</taxon>
        <taxon>Alphaproteobacteria</taxon>
        <taxon>Rhodobacterales</taxon>
        <taxon>Roseobacteraceae</taxon>
        <taxon>Aliiruegeria</taxon>
    </lineage>
</organism>
<sequence length="33" mass="3985">MYRSWDRMDERRRADILNEAEAFLSRLDAGEIV</sequence>
<dbReference type="GO" id="GO:0016829">
    <property type="term" value="F:lyase activity"/>
    <property type="evidence" value="ECO:0007669"/>
    <property type="project" value="UniProtKB-KW"/>
</dbReference>
<keyword evidence="2" id="KW-1185">Reference proteome</keyword>
<dbReference type="EMBL" id="FNEK01000090">
    <property type="protein sequence ID" value="SDL50670.1"/>
    <property type="molecule type" value="Genomic_DNA"/>
</dbReference>
<dbReference type="Gene3D" id="1.10.10.1710">
    <property type="entry name" value="Deoxyribodipyrimidine photolyase-related"/>
    <property type="match status" value="1"/>
</dbReference>
<dbReference type="AlphaFoldDB" id="A0A1G9KLJ8"/>
<keyword evidence="1" id="KW-0456">Lyase</keyword>
<protein>
    <submittedName>
        <fullName evidence="1">Deoxyribodipyrimidine photolyase-related protein</fullName>
    </submittedName>
</protein>
<accession>A0A1G9KLJ8</accession>
<evidence type="ECO:0000313" key="2">
    <source>
        <dbReference type="Proteomes" id="UP000199382"/>
    </source>
</evidence>
<reference evidence="1 2" key="1">
    <citation type="submission" date="2016-10" db="EMBL/GenBank/DDBJ databases">
        <authorList>
            <person name="de Groot N.N."/>
        </authorList>
    </citation>
    <scope>NUCLEOTIDE SEQUENCE [LARGE SCALE GENOMIC DNA]</scope>
    <source>
        <strain evidence="1 2">DSM 25294</strain>
    </source>
</reference>
<proteinExistence type="predicted"/>
<dbReference type="Proteomes" id="UP000199382">
    <property type="component" value="Unassembled WGS sequence"/>
</dbReference>
<evidence type="ECO:0000313" key="1">
    <source>
        <dbReference type="EMBL" id="SDL50670.1"/>
    </source>
</evidence>
<gene>
    <name evidence="1" type="ORF">SAMN04488026_10904</name>
</gene>
<name>A0A1G9KLJ8_9RHOB</name>